<dbReference type="EMBL" id="SDPM01000005">
    <property type="protein sequence ID" value="RXZ86137.1"/>
    <property type="molecule type" value="Genomic_DNA"/>
</dbReference>
<feature type="transmembrane region" description="Helical" evidence="1">
    <location>
        <begin position="6"/>
        <end position="26"/>
    </location>
</feature>
<dbReference type="AlphaFoldDB" id="A0A4Q2M4H7"/>
<dbReference type="Proteomes" id="UP000581087">
    <property type="component" value="Unassembled WGS sequence"/>
</dbReference>
<name>A0A4Q2M4H7_9MICO</name>
<organism evidence="3 4">
    <name type="scientific">Agromyces atrinae</name>
    <dbReference type="NCBI Taxonomy" id="592376"/>
    <lineage>
        <taxon>Bacteria</taxon>
        <taxon>Bacillati</taxon>
        <taxon>Actinomycetota</taxon>
        <taxon>Actinomycetes</taxon>
        <taxon>Micrococcales</taxon>
        <taxon>Microbacteriaceae</taxon>
        <taxon>Agromyces</taxon>
    </lineage>
</organism>
<proteinExistence type="predicted"/>
<gene>
    <name evidence="2" type="ORF">BJ972_000303</name>
    <name evidence="3" type="ORF">ESP50_10185</name>
</gene>
<evidence type="ECO:0000313" key="4">
    <source>
        <dbReference type="Proteomes" id="UP000292686"/>
    </source>
</evidence>
<sequence>MIEWFTYVQVAIAVVAGLLCLGLGLGGKSPNDVSMGSLVIVEVLLIAQIVVAIIAPTVGNEPTGFLPEFWAYLIAAALIPPAAAFWALLERTRWSTVVLGVAALSVAVMLYRMLQIWTVQQA</sequence>
<feature type="transmembrane region" description="Helical" evidence="1">
    <location>
        <begin position="69"/>
        <end position="89"/>
    </location>
</feature>
<evidence type="ECO:0000256" key="1">
    <source>
        <dbReference type="SAM" id="Phobius"/>
    </source>
</evidence>
<protein>
    <recommendedName>
        <fullName evidence="6">Integral membrane protein</fullName>
    </recommendedName>
</protein>
<reference evidence="2 5" key="2">
    <citation type="submission" date="2020-07" db="EMBL/GenBank/DDBJ databases">
        <title>Sequencing the genomes of 1000 actinobacteria strains.</title>
        <authorList>
            <person name="Klenk H.-P."/>
        </authorList>
    </citation>
    <scope>NUCLEOTIDE SEQUENCE [LARGE SCALE GENOMIC DNA]</scope>
    <source>
        <strain evidence="2 5">DSM 23870</strain>
    </source>
</reference>
<dbReference type="RefSeq" id="WP_129174784.1">
    <property type="nucleotide sequence ID" value="NZ_JACCBI010000001.1"/>
</dbReference>
<dbReference type="EMBL" id="JACCBI010000001">
    <property type="protein sequence ID" value="NYD65784.1"/>
    <property type="molecule type" value="Genomic_DNA"/>
</dbReference>
<dbReference type="Proteomes" id="UP000292686">
    <property type="component" value="Unassembled WGS sequence"/>
</dbReference>
<reference evidence="3 4" key="1">
    <citation type="submission" date="2019-01" db="EMBL/GenBank/DDBJ databases">
        <title>Agromyces.</title>
        <authorList>
            <person name="Li J."/>
        </authorList>
    </citation>
    <scope>NUCLEOTIDE SEQUENCE [LARGE SCALE GENOMIC DNA]</scope>
    <source>
        <strain evidence="3 4">DSM 23870</strain>
    </source>
</reference>
<feature type="transmembrane region" description="Helical" evidence="1">
    <location>
        <begin position="38"/>
        <end position="57"/>
    </location>
</feature>
<keyword evidence="1" id="KW-1133">Transmembrane helix</keyword>
<evidence type="ECO:0008006" key="6">
    <source>
        <dbReference type="Google" id="ProtNLM"/>
    </source>
</evidence>
<feature type="transmembrane region" description="Helical" evidence="1">
    <location>
        <begin position="96"/>
        <end position="114"/>
    </location>
</feature>
<keyword evidence="1" id="KW-0812">Transmembrane</keyword>
<evidence type="ECO:0000313" key="3">
    <source>
        <dbReference type="EMBL" id="RXZ86137.1"/>
    </source>
</evidence>
<keyword evidence="1" id="KW-0472">Membrane</keyword>
<keyword evidence="4" id="KW-1185">Reference proteome</keyword>
<accession>A0A4Q2M4H7</accession>
<evidence type="ECO:0000313" key="5">
    <source>
        <dbReference type="Proteomes" id="UP000581087"/>
    </source>
</evidence>
<comment type="caution">
    <text evidence="3">The sequence shown here is derived from an EMBL/GenBank/DDBJ whole genome shotgun (WGS) entry which is preliminary data.</text>
</comment>
<evidence type="ECO:0000313" key="2">
    <source>
        <dbReference type="EMBL" id="NYD65784.1"/>
    </source>
</evidence>